<dbReference type="InterPro" id="IPR007227">
    <property type="entry name" value="Cell_shape_determining_MreD"/>
</dbReference>
<dbReference type="PANTHER" id="PTHR37484">
    <property type="entry name" value="ROD SHAPE-DETERMINING PROTEIN MRED"/>
    <property type="match status" value="1"/>
</dbReference>
<evidence type="ECO:0000313" key="9">
    <source>
        <dbReference type="EMBL" id="BBO22214.1"/>
    </source>
</evidence>
<feature type="transmembrane region" description="Helical" evidence="8">
    <location>
        <begin position="138"/>
        <end position="161"/>
    </location>
</feature>
<keyword evidence="5" id="KW-0133">Cell shape</keyword>
<comment type="subcellular location">
    <subcellularLocation>
        <location evidence="1">Cell membrane</location>
        <topology evidence="1">Multi-pass membrane protein</topology>
    </subcellularLocation>
</comment>
<gene>
    <name evidence="9" type="ORF">DSYM_29130</name>
</gene>
<dbReference type="Proteomes" id="UP000662914">
    <property type="component" value="Chromosome"/>
</dbReference>
<evidence type="ECO:0000256" key="1">
    <source>
        <dbReference type="ARBA" id="ARBA00004651"/>
    </source>
</evidence>
<dbReference type="GO" id="GO:0008360">
    <property type="term" value="P:regulation of cell shape"/>
    <property type="evidence" value="ECO:0007669"/>
    <property type="project" value="UniProtKB-KW"/>
</dbReference>
<evidence type="ECO:0000256" key="8">
    <source>
        <dbReference type="SAM" id="Phobius"/>
    </source>
</evidence>
<evidence type="ECO:0000256" key="5">
    <source>
        <dbReference type="ARBA" id="ARBA00022960"/>
    </source>
</evidence>
<evidence type="ECO:0000256" key="7">
    <source>
        <dbReference type="ARBA" id="ARBA00023136"/>
    </source>
</evidence>
<reference evidence="9" key="1">
    <citation type="journal article" name="DNA Res.">
        <title>The physiological potential of anammox bacteria as revealed by their core genome structure.</title>
        <authorList>
            <person name="Okubo T."/>
            <person name="Toyoda A."/>
            <person name="Fukuhara K."/>
            <person name="Uchiyama I."/>
            <person name="Harigaya Y."/>
            <person name="Kuroiwa M."/>
            <person name="Suzuki T."/>
            <person name="Murakami Y."/>
            <person name="Suwa Y."/>
            <person name="Takami H."/>
        </authorList>
    </citation>
    <scope>NUCLEOTIDE SEQUENCE</scope>
    <source>
        <strain evidence="9">317325-3</strain>
    </source>
</reference>
<feature type="transmembrane region" description="Helical" evidence="8">
    <location>
        <begin position="111"/>
        <end position="132"/>
    </location>
</feature>
<protein>
    <submittedName>
        <fullName evidence="9">Rod shape-determining protein MreD</fullName>
    </submittedName>
</protein>
<accession>A0A809SCE8</accession>
<evidence type="ECO:0000256" key="4">
    <source>
        <dbReference type="ARBA" id="ARBA00022692"/>
    </source>
</evidence>
<organism evidence="9 10">
    <name type="scientific">Candidatus Desulfobacillus denitrificans</name>
    <dbReference type="NCBI Taxonomy" id="2608985"/>
    <lineage>
        <taxon>Bacteria</taxon>
        <taxon>Pseudomonadati</taxon>
        <taxon>Pseudomonadota</taxon>
        <taxon>Betaproteobacteria</taxon>
        <taxon>Candidatus Desulfobacillus</taxon>
    </lineage>
</organism>
<evidence type="ECO:0000256" key="2">
    <source>
        <dbReference type="ARBA" id="ARBA00007776"/>
    </source>
</evidence>
<keyword evidence="7 8" id="KW-0472">Membrane</keyword>
<proteinExistence type="inferred from homology"/>
<evidence type="ECO:0000313" key="10">
    <source>
        <dbReference type="Proteomes" id="UP000662914"/>
    </source>
</evidence>
<dbReference type="GO" id="GO:0005886">
    <property type="term" value="C:plasma membrane"/>
    <property type="evidence" value="ECO:0007669"/>
    <property type="project" value="UniProtKB-SubCell"/>
</dbReference>
<evidence type="ECO:0000256" key="6">
    <source>
        <dbReference type="ARBA" id="ARBA00022989"/>
    </source>
</evidence>
<dbReference type="AlphaFoldDB" id="A0A809SCE8"/>
<keyword evidence="6 8" id="KW-1133">Transmembrane helix</keyword>
<dbReference type="KEGG" id="ddz:DSYM_29130"/>
<dbReference type="PIRSF" id="PIRSF018472">
    <property type="entry name" value="MreD_proteobac"/>
    <property type="match status" value="1"/>
</dbReference>
<dbReference type="PANTHER" id="PTHR37484:SF1">
    <property type="entry name" value="ROD SHAPE-DETERMINING PROTEIN MRED"/>
    <property type="match status" value="1"/>
</dbReference>
<name>A0A809SCE8_9PROT</name>
<dbReference type="Pfam" id="PF04093">
    <property type="entry name" value="MreD"/>
    <property type="match status" value="1"/>
</dbReference>
<dbReference type="InterPro" id="IPR026034">
    <property type="entry name" value="MreD_proteobac"/>
</dbReference>
<comment type="similarity">
    <text evidence="2">Belongs to the MreD family.</text>
</comment>
<keyword evidence="4 8" id="KW-0812">Transmembrane</keyword>
<keyword evidence="3" id="KW-1003">Cell membrane</keyword>
<dbReference type="EMBL" id="AP021857">
    <property type="protein sequence ID" value="BBO22214.1"/>
    <property type="molecule type" value="Genomic_DNA"/>
</dbReference>
<evidence type="ECO:0000256" key="3">
    <source>
        <dbReference type="ARBA" id="ARBA00022475"/>
    </source>
</evidence>
<sequence length="175" mass="19175">MAIQPTHSSRRILLPVKQWFILLSLAAAFFLNIIPLGDAIGVPDWVALALAFWSVREPQRLGMDTAFVAGLLMDVAGGSVMGQHPLAYILLAFAAGGLSRRILWFPLAQQALHILPLLLATQGVMVVTRLIGGADFPGWGYFLGSLTGTLLWFPLTFVLLLPQYQPIDKDENRPI</sequence>
<feature type="transmembrane region" description="Helical" evidence="8">
    <location>
        <begin position="86"/>
        <end position="104"/>
    </location>
</feature>
<dbReference type="NCBIfam" id="TIGR03426">
    <property type="entry name" value="shape_MreD"/>
    <property type="match status" value="1"/>
</dbReference>